<dbReference type="NCBIfam" id="TIGR01220">
    <property type="entry name" value="Pmev_kin_Gr_pos"/>
    <property type="match status" value="1"/>
</dbReference>
<keyword evidence="4" id="KW-0547">Nucleotide-binding</keyword>
<evidence type="ECO:0000256" key="5">
    <source>
        <dbReference type="ARBA" id="ARBA00022777"/>
    </source>
</evidence>
<reference evidence="12" key="2">
    <citation type="submission" date="2018-04" db="EMBL/GenBank/DDBJ databases">
        <authorList>
            <person name="Illikoud N."/>
        </authorList>
    </citation>
    <scope>NUCLEOTIDE SEQUENCE [LARGE SCALE GENOMIC DNA]</scope>
</reference>
<dbReference type="InterPro" id="IPR014721">
    <property type="entry name" value="Ribsml_uS5_D2-typ_fold_subgr"/>
</dbReference>
<evidence type="ECO:0000313" key="10">
    <source>
        <dbReference type="EMBL" id="SPP29373.1"/>
    </source>
</evidence>
<dbReference type="PANTHER" id="PTHR31814">
    <property type="match status" value="1"/>
</dbReference>
<evidence type="ECO:0000259" key="7">
    <source>
        <dbReference type="Pfam" id="PF00288"/>
    </source>
</evidence>
<gene>
    <name evidence="10" type="primary">PmvaK</name>
    <name evidence="10" type="ORF">BTBSAS_50021</name>
    <name evidence="9" type="ORF">CNY62_05490</name>
</gene>
<dbReference type="GO" id="GO:0004631">
    <property type="term" value="F:phosphomevalonate kinase activity"/>
    <property type="evidence" value="ECO:0007669"/>
    <property type="project" value="UniProtKB-EC"/>
</dbReference>
<dbReference type="RefSeq" id="WP_051457248.1">
    <property type="nucleotide sequence ID" value="NZ_CBCPHX010000004.1"/>
</dbReference>
<dbReference type="InterPro" id="IPR013750">
    <property type="entry name" value="GHMP_kinase_C_dom"/>
</dbReference>
<proteinExistence type="predicted"/>
<evidence type="ECO:0000256" key="6">
    <source>
        <dbReference type="ARBA" id="ARBA00022840"/>
    </source>
</evidence>
<dbReference type="InterPro" id="IPR035102">
    <property type="entry name" value="Phosphomevalonate_kinase"/>
</dbReference>
<dbReference type="Pfam" id="PF00288">
    <property type="entry name" value="GHMP_kinases_N"/>
    <property type="match status" value="1"/>
</dbReference>
<dbReference type="SUPFAM" id="SSF54211">
    <property type="entry name" value="Ribosomal protein S5 domain 2-like"/>
    <property type="match status" value="1"/>
</dbReference>
<evidence type="ECO:0000256" key="4">
    <source>
        <dbReference type="ARBA" id="ARBA00022741"/>
    </source>
</evidence>
<dbReference type="InterPro" id="IPR006204">
    <property type="entry name" value="GHMP_kinase_N_dom"/>
</dbReference>
<name>A0A1D2KFS0_BROTH</name>
<evidence type="ECO:0000313" key="9">
    <source>
        <dbReference type="EMBL" id="ATF25896.1"/>
    </source>
</evidence>
<dbReference type="EMBL" id="CP023483">
    <property type="protein sequence ID" value="ATF25896.1"/>
    <property type="molecule type" value="Genomic_DNA"/>
</dbReference>
<dbReference type="OrthoDB" id="1522677at2"/>
<dbReference type="KEGG" id="bths:CNY62_05490"/>
<evidence type="ECO:0000313" key="12">
    <source>
        <dbReference type="Proteomes" id="UP000270190"/>
    </source>
</evidence>
<evidence type="ECO:0000313" key="11">
    <source>
        <dbReference type="Proteomes" id="UP000243591"/>
    </source>
</evidence>
<protein>
    <recommendedName>
        <fullName evidence="2">phosphomevalonate kinase</fullName>
        <ecNumber evidence="2">2.7.4.2</ecNumber>
    </recommendedName>
</protein>
<comment type="pathway">
    <text evidence="1">Isoprenoid biosynthesis; isopentenyl diphosphate biosynthesis via mevalonate pathway; isopentenyl diphosphate from (R)-mevalonate: step 2/3.</text>
</comment>
<keyword evidence="11" id="KW-1185">Reference proteome</keyword>
<dbReference type="PRINTS" id="PR00959">
    <property type="entry name" value="MEVGALKINASE"/>
</dbReference>
<accession>A0A1D2KFS0</accession>
<dbReference type="PANTHER" id="PTHR31814:SF2">
    <property type="entry name" value="PHOSPHOMEVALONATE KINASE"/>
    <property type="match status" value="1"/>
</dbReference>
<reference evidence="10" key="3">
    <citation type="submission" date="2018-04" db="EMBL/GenBank/DDBJ databases">
        <authorList>
            <person name="Go L.Y."/>
            <person name="Mitchell J.A."/>
        </authorList>
    </citation>
    <scope>NUCLEOTIDE SEQUENCE</scope>
    <source>
        <strain evidence="10">BSAS1 3</strain>
    </source>
</reference>
<evidence type="ECO:0000256" key="1">
    <source>
        <dbReference type="ARBA" id="ARBA00005017"/>
    </source>
</evidence>
<dbReference type="Gene3D" id="3.30.70.890">
    <property type="entry name" value="GHMP kinase, C-terminal domain"/>
    <property type="match status" value="1"/>
</dbReference>
<dbReference type="Proteomes" id="UP000243591">
    <property type="component" value="Chromosome"/>
</dbReference>
<keyword evidence="6" id="KW-0067">ATP-binding</keyword>
<dbReference type="STRING" id="2756.BFR44_06370"/>
<dbReference type="InterPro" id="IPR036554">
    <property type="entry name" value="GHMP_kinase_C_sf"/>
</dbReference>
<keyword evidence="3 10" id="KW-0808">Transferase</keyword>
<dbReference type="Proteomes" id="UP000270190">
    <property type="component" value="Unassembled WGS sequence"/>
</dbReference>
<evidence type="ECO:0000256" key="2">
    <source>
        <dbReference type="ARBA" id="ARBA00012958"/>
    </source>
</evidence>
<feature type="domain" description="GHMP kinase N-terminal" evidence="7">
    <location>
        <begin position="87"/>
        <end position="168"/>
    </location>
</feature>
<dbReference type="AlphaFoldDB" id="A0A1D2KFS0"/>
<dbReference type="Gene3D" id="3.30.230.10">
    <property type="match status" value="1"/>
</dbReference>
<dbReference type="GO" id="GO:0019287">
    <property type="term" value="P:isopentenyl diphosphate biosynthetic process, mevalonate pathway"/>
    <property type="evidence" value="ECO:0007669"/>
    <property type="project" value="UniProtKB-UniPathway"/>
</dbReference>
<keyword evidence="5 9" id="KW-0418">Kinase</keyword>
<reference evidence="9 11" key="1">
    <citation type="submission" date="2017-09" db="EMBL/GenBank/DDBJ databases">
        <title>Complete Genome Sequences of Two Strains of the Meat Spoilage Bacterium Brochothrix thermosphacta Isolated from Ground Chicken.</title>
        <authorList>
            <person name="Paoli G.C."/>
            <person name="Wijey C."/>
            <person name="Chen C.-Y."/>
            <person name="Nguyen L."/>
            <person name="Yan X."/>
            <person name="Irwin P.L."/>
        </authorList>
    </citation>
    <scope>NUCLEOTIDE SEQUENCE [LARGE SCALE GENOMIC DNA]</scope>
    <source>
        <strain evidence="9 11">BI</strain>
    </source>
</reference>
<organism evidence="9 11">
    <name type="scientific">Brochothrix thermosphacta</name>
    <name type="common">Microbacterium thermosphactum</name>
    <dbReference type="NCBI Taxonomy" id="2756"/>
    <lineage>
        <taxon>Bacteria</taxon>
        <taxon>Bacillati</taxon>
        <taxon>Bacillota</taxon>
        <taxon>Bacilli</taxon>
        <taxon>Bacillales</taxon>
        <taxon>Listeriaceae</taxon>
        <taxon>Brochothrix</taxon>
    </lineage>
</organism>
<dbReference type="GO" id="GO:0005524">
    <property type="term" value="F:ATP binding"/>
    <property type="evidence" value="ECO:0007669"/>
    <property type="project" value="UniProtKB-KW"/>
</dbReference>
<dbReference type="SUPFAM" id="SSF55060">
    <property type="entry name" value="GHMP Kinase, C-terminal domain"/>
    <property type="match status" value="1"/>
</dbReference>
<dbReference type="Pfam" id="PF08544">
    <property type="entry name" value="GHMP_kinases_C"/>
    <property type="match status" value="1"/>
</dbReference>
<dbReference type="EC" id="2.7.4.2" evidence="2"/>
<evidence type="ECO:0000259" key="8">
    <source>
        <dbReference type="Pfam" id="PF08544"/>
    </source>
</evidence>
<sequence length="358" mass="38755">MTKHMIKIPGKLYIAGEYAVVYPGHSAILTAVNRYIKVTIKDNDVNSINIPLDQYAVNWPLNKPFVAPRPAWRFVAEALNTTQTYLQEQNVPLTPVSLNVNSQLASVQGAKFGLGSSAAVTVAVVTALLTQFKQAPSKTLIFKLAAIAHYKIQGNGSCGDIAACTYGGWLSYTSFDQPWLLEQLQTASVSELVAKEWPLLHVLPLKAPTPYFCVGWTGSPAGTKGLVSLIQTYLAHSPQALKHFLTTSDACVDKFAQGIIENNTTLLKEALLTNRRLLKALGKKADVPIETPLLTTLCDLSFQVGGFGKTSGSGGGDCGIAFVPTAEMCKKLYKRWLAAGIKPLDFKEGRVSIEVIED</sequence>
<dbReference type="GeneID" id="66537473"/>
<dbReference type="InterPro" id="IPR005917">
    <property type="entry name" value="Pmev_kinase_bact"/>
</dbReference>
<dbReference type="InterPro" id="IPR020568">
    <property type="entry name" value="Ribosomal_Su5_D2-typ_SF"/>
</dbReference>
<evidence type="ECO:0000256" key="3">
    <source>
        <dbReference type="ARBA" id="ARBA00022679"/>
    </source>
</evidence>
<feature type="domain" description="GHMP kinase C-terminal" evidence="8">
    <location>
        <begin position="259"/>
        <end position="327"/>
    </location>
</feature>
<dbReference type="UniPathway" id="UPA00057">
    <property type="reaction ID" value="UER00099"/>
</dbReference>
<dbReference type="EMBL" id="OUNC01000045">
    <property type="protein sequence ID" value="SPP29373.1"/>
    <property type="molecule type" value="Genomic_DNA"/>
</dbReference>